<name>A0A7X6DQV1_9BACT</name>
<dbReference type="AlphaFoldDB" id="A0A7X6DQV1"/>
<feature type="region of interest" description="Disordered" evidence="1">
    <location>
        <begin position="1"/>
        <end position="20"/>
    </location>
</feature>
<sequence>MILKAMPNAKCRKKEPERETSCLNRGGGRYFIIHRVSQFSKRNPKKEMQKRLKEIDRLERYRG</sequence>
<dbReference type="EMBL" id="VTOW01000002">
    <property type="protein sequence ID" value="NKE71701.1"/>
    <property type="molecule type" value="Genomic_DNA"/>
</dbReference>
<feature type="compositionally biased region" description="Basic and acidic residues" evidence="1">
    <location>
        <begin position="45"/>
        <end position="63"/>
    </location>
</feature>
<dbReference type="RefSeq" id="WP_168060577.1">
    <property type="nucleotide sequence ID" value="NZ_VTOW01000002.1"/>
</dbReference>
<evidence type="ECO:0000313" key="3">
    <source>
        <dbReference type="Proteomes" id="UP000534783"/>
    </source>
</evidence>
<organism evidence="2 3">
    <name type="scientific">Candidatus Manganitrophus noduliformans</name>
    <dbReference type="NCBI Taxonomy" id="2606439"/>
    <lineage>
        <taxon>Bacteria</taxon>
        <taxon>Pseudomonadati</taxon>
        <taxon>Nitrospirota</taxon>
        <taxon>Nitrospiria</taxon>
        <taxon>Candidatus Troglogloeales</taxon>
        <taxon>Candidatus Manganitrophaceae</taxon>
        <taxon>Candidatus Manganitrophus</taxon>
    </lineage>
</organism>
<feature type="region of interest" description="Disordered" evidence="1">
    <location>
        <begin position="41"/>
        <end position="63"/>
    </location>
</feature>
<proteinExistence type="predicted"/>
<accession>A0A7X6DQV1</accession>
<reference evidence="2 3" key="1">
    <citation type="journal article" date="2020" name="Nature">
        <title>Bacterial chemolithoautotrophy via manganese oxidation.</title>
        <authorList>
            <person name="Yu H."/>
            <person name="Leadbetter J.R."/>
        </authorList>
    </citation>
    <scope>NUCLEOTIDE SEQUENCE [LARGE SCALE GENOMIC DNA]</scope>
    <source>
        <strain evidence="2 3">Mn-1</strain>
    </source>
</reference>
<comment type="caution">
    <text evidence="2">The sequence shown here is derived from an EMBL/GenBank/DDBJ whole genome shotgun (WGS) entry which is preliminary data.</text>
</comment>
<keyword evidence="3" id="KW-1185">Reference proteome</keyword>
<evidence type="ECO:0000313" key="2">
    <source>
        <dbReference type="EMBL" id="NKE71701.1"/>
    </source>
</evidence>
<protein>
    <submittedName>
        <fullName evidence="2">Uncharacterized protein</fullName>
    </submittedName>
</protein>
<gene>
    <name evidence="2" type="ORF">MNODULE_13220</name>
</gene>
<dbReference type="Proteomes" id="UP000534783">
    <property type="component" value="Unassembled WGS sequence"/>
</dbReference>
<evidence type="ECO:0000256" key="1">
    <source>
        <dbReference type="SAM" id="MobiDB-lite"/>
    </source>
</evidence>